<dbReference type="InterPro" id="IPR041679">
    <property type="entry name" value="DNA2/NAM7-like_C"/>
</dbReference>
<dbReference type="Pfam" id="PF13521">
    <property type="entry name" value="AAA_28"/>
    <property type="match status" value="1"/>
</dbReference>
<protein>
    <recommendedName>
        <fullName evidence="7">RGS domain-containing protein</fullName>
    </recommendedName>
</protein>
<organism evidence="8 10">
    <name type="scientific">Rotaria socialis</name>
    <dbReference type="NCBI Taxonomy" id="392032"/>
    <lineage>
        <taxon>Eukaryota</taxon>
        <taxon>Metazoa</taxon>
        <taxon>Spiralia</taxon>
        <taxon>Gnathifera</taxon>
        <taxon>Rotifera</taxon>
        <taxon>Eurotatoria</taxon>
        <taxon>Bdelloidea</taxon>
        <taxon>Philodinida</taxon>
        <taxon>Philodinidae</taxon>
        <taxon>Rotaria</taxon>
    </lineage>
</organism>
<dbReference type="InterPro" id="IPR016137">
    <property type="entry name" value="RGS"/>
</dbReference>
<dbReference type="GO" id="GO:0003968">
    <property type="term" value="F:RNA-directed RNA polymerase activity"/>
    <property type="evidence" value="ECO:0007669"/>
    <property type="project" value="UniProtKB-KW"/>
</dbReference>
<keyword evidence="4" id="KW-0067">ATP-binding</keyword>
<dbReference type="FunFam" id="3.40.50.300:FF:000326">
    <property type="entry name" value="P-loop containing nucleoside triphosphate hydrolase"/>
    <property type="match status" value="1"/>
</dbReference>
<dbReference type="InterPro" id="IPR007855">
    <property type="entry name" value="RDRP"/>
</dbReference>
<feature type="region of interest" description="Disordered" evidence="6">
    <location>
        <begin position="2061"/>
        <end position="2091"/>
    </location>
</feature>
<dbReference type="GO" id="GO:0005524">
    <property type="term" value="F:ATP binding"/>
    <property type="evidence" value="ECO:0007669"/>
    <property type="project" value="UniProtKB-KW"/>
</dbReference>
<dbReference type="PROSITE" id="PS50132">
    <property type="entry name" value="RGS"/>
    <property type="match status" value="1"/>
</dbReference>
<dbReference type="Pfam" id="PF13087">
    <property type="entry name" value="AAA_12"/>
    <property type="match status" value="1"/>
</dbReference>
<evidence type="ECO:0000313" key="8">
    <source>
        <dbReference type="EMBL" id="CAF3374965.1"/>
    </source>
</evidence>
<evidence type="ECO:0000256" key="3">
    <source>
        <dbReference type="ARBA" id="ARBA00022806"/>
    </source>
</evidence>
<gene>
    <name evidence="8" type="ORF">FME351_LOCUS6698</name>
    <name evidence="9" type="ORF">TSG867_LOCUS14995</name>
</gene>
<feature type="region of interest" description="Disordered" evidence="6">
    <location>
        <begin position="762"/>
        <end position="790"/>
    </location>
</feature>
<comment type="caution">
    <text evidence="8">The sequence shown here is derived from an EMBL/GenBank/DDBJ whole genome shotgun (WGS) entry which is preliminary data.</text>
</comment>
<dbReference type="InterPro" id="IPR057596">
    <property type="entry name" value="RDRP_core"/>
</dbReference>
<evidence type="ECO:0000313" key="9">
    <source>
        <dbReference type="EMBL" id="CAF4426662.1"/>
    </source>
</evidence>
<accession>A0A817Y5V2</accession>
<keyword evidence="1" id="KW-0547">Nucleotide-binding</keyword>
<dbReference type="GO" id="GO:0005694">
    <property type="term" value="C:chromosome"/>
    <property type="evidence" value="ECO:0007669"/>
    <property type="project" value="UniProtKB-ARBA"/>
</dbReference>
<dbReference type="GO" id="GO:0016787">
    <property type="term" value="F:hydrolase activity"/>
    <property type="evidence" value="ECO:0007669"/>
    <property type="project" value="UniProtKB-KW"/>
</dbReference>
<dbReference type="CDD" id="cd18808">
    <property type="entry name" value="SF1_C_Upf1"/>
    <property type="match status" value="1"/>
</dbReference>
<reference evidence="8" key="1">
    <citation type="submission" date="2021-02" db="EMBL/GenBank/DDBJ databases">
        <authorList>
            <person name="Nowell W R."/>
        </authorList>
    </citation>
    <scope>NUCLEOTIDE SEQUENCE</scope>
</reference>
<dbReference type="EMBL" id="CAJNYU010000571">
    <property type="protein sequence ID" value="CAF3374965.1"/>
    <property type="molecule type" value="Genomic_DNA"/>
</dbReference>
<keyword evidence="2" id="KW-0378">Hydrolase</keyword>
<dbReference type="InterPro" id="IPR027417">
    <property type="entry name" value="P-loop_NTPase"/>
</dbReference>
<dbReference type="GO" id="GO:0004386">
    <property type="term" value="F:helicase activity"/>
    <property type="evidence" value="ECO:0007669"/>
    <property type="project" value="UniProtKB-KW"/>
</dbReference>
<dbReference type="Proteomes" id="UP000663869">
    <property type="component" value="Unassembled WGS sequence"/>
</dbReference>
<keyword evidence="5" id="KW-0175">Coiled coil</keyword>
<dbReference type="SMART" id="SM00382">
    <property type="entry name" value="AAA"/>
    <property type="match status" value="2"/>
</dbReference>
<evidence type="ECO:0000256" key="1">
    <source>
        <dbReference type="ARBA" id="ARBA00022741"/>
    </source>
</evidence>
<feature type="domain" description="RGS" evidence="7">
    <location>
        <begin position="1126"/>
        <end position="1251"/>
    </location>
</feature>
<dbReference type="InterPro" id="IPR047187">
    <property type="entry name" value="SF1_C_Upf1"/>
</dbReference>
<dbReference type="GO" id="GO:0030422">
    <property type="term" value="P:siRNA processing"/>
    <property type="evidence" value="ECO:0007669"/>
    <property type="project" value="TreeGrafter"/>
</dbReference>
<proteinExistence type="predicted"/>
<dbReference type="EMBL" id="CAJOBQ010000857">
    <property type="protein sequence ID" value="CAF4426662.1"/>
    <property type="molecule type" value="Genomic_DNA"/>
</dbReference>
<evidence type="ECO:0000313" key="10">
    <source>
        <dbReference type="Proteomes" id="UP000663869"/>
    </source>
</evidence>
<evidence type="ECO:0000256" key="4">
    <source>
        <dbReference type="ARBA" id="ARBA00022840"/>
    </source>
</evidence>
<keyword evidence="3" id="KW-0347">Helicase</keyword>
<feature type="compositionally biased region" description="Low complexity" evidence="6">
    <location>
        <begin position="775"/>
        <end position="790"/>
    </location>
</feature>
<dbReference type="GO" id="GO:0003723">
    <property type="term" value="F:RNA binding"/>
    <property type="evidence" value="ECO:0007669"/>
    <property type="project" value="UniProtKB-KW"/>
</dbReference>
<dbReference type="SUPFAM" id="SSF52540">
    <property type="entry name" value="P-loop containing nucleoside triphosphate hydrolases"/>
    <property type="match status" value="2"/>
</dbReference>
<dbReference type="PANTHER" id="PTHR23079:SF55">
    <property type="entry name" value="RNA-DIRECTED RNA POLYMERASE"/>
    <property type="match status" value="1"/>
</dbReference>
<dbReference type="InterPro" id="IPR038727">
    <property type="entry name" value="NadR/Ttd14_AAA_dom"/>
</dbReference>
<dbReference type="Gene3D" id="3.40.50.300">
    <property type="entry name" value="P-loop containing nucleotide triphosphate hydrolases"/>
    <property type="match status" value="3"/>
</dbReference>
<name>A0A817Y5V2_9BILA</name>
<sequence>MSPVHIIISGASSVGKSTLVEECLRKFRQDKKLKNKQFKRIQEVARTVLNRLKLTGKHLQEYVAQNDIESFSRVQEEIIREQILRFDEEKDNNYLSDRAGFDALAYIRQYFDNEQKTNSICRSKQFQLLINQCQHGLIFIIQPQEDLQAQNDNMRIVASYKEQIEYTESLTYWYKKANLPYFILTDLDLTKRVEFIEKHINGYFHWLPPAIPIPLCLPFHLNKHQHYGHNNVATPSHSDQSYMRFIEILDKQNIKISYKKYDKNRLVEKYDPSCLNNKFVSILFDQKLDNTFIEDLLFQQILINGQAYNFIGYSNSQLRGRSCYLYAGSTEEIESIINDNGDFHKIKNRSKRAARIGLLFSSCTPTLHIESDHVIEIDDIERNGYTFTDGCGIIGRCLAKKIVPYLNDFKKPLITLNENNPVEDNTCPCAFQIRYQGCKGVLMINDDDEDETIQIRPSMKKFTSTISTCLYVCDDGYSKPKLGFLIKQFIMLLSGLNIPDEIFFKIQKEHFDEIVTMCDDMNVAMKYSLYFDRIDLVYHLLSNDIQLIQSELQILRKKALESVEKLKIPITKSRLALGVCDPFGVLKPGEVYFRPTFNGRQFMIDSKICFVAKSPSYHLGDIRVLKLTSYKQLQYLYDVIVFPTEGRRPHPNEIAGSDLDGDKYLICWDNDLIPKQTNQPMDYNSTAKAQESEIITRKEMISHFANAQKNNQSGIIDNYYNYWANLLGVASIQCRRLAELFSEAVDAPKTGQKIRIPVELKPPRKEEQQLPNEISSIQSSQDNSQSNASNKTIEKKEFVWIKMLNEAKKFKEEFQIRLINENQFKSLTKETLLNILYERRCPYKYNFTNAQSLNEYSLIVTTIKWSNEEENSDEILKDLIYLFDFSQLTMEQKQNVELSLKIDQSYLYSILNKSKILSKELINKYHLSDTCLSWRLFYTSPKLFNISSRYEFEQTLQPIIYVLKQNSLHEKTLINISIDDTITLVLDICKDALSLQSQLANSNESKTTFQIQPGLFNAYLESKLYSIRRKFLLDIDYFLTISKDRIQIYQNDPRNSFIVFMYDVNLANKIISVDLTRFDRNILRNRNHPKVNRHEFFYFEIFVLSGDQQISSSYYPVISYYDEEYYTQNYLNEQIENYQYVEYLTEKEKAEEEKYKNEQKQYEEKRTELMLKYENMSQENIEELINNLMSIHDCEYLNKIWIYLKESGHTEINLNELNEKLLNYFDQEIKFMLNGSIYRPFIDEKWFYDLLLSSINQNKYLNIFFQQIKKFNSKLKDRSQSIYIPFLGRIIQRLIKENDQLIQPSNLINNEFIYNLYLSLILSNDYNTDEINLNYIIEINSLTNIPLTLKQLSHLIQSCLMAKNSAICQQFLQYLSNIQIVDEEQQNSKSTIDYIIQFLSILIRTNVNDLDEINRRIKLKKEILIKNGETIFDLRAKLTIRKSNDQKNENVQQTINTGNNDEKEDDEEEEKCLEPIFCFEHYKYEKIPSHNFNIGDSIALIDQEQLDEYLNKQTRTEEKPPLRLFYQSFGTILSVHPLLSIKFTFWPLSLTNNNYLNRQKLFRLERLPNFVTLNRSIDAFGKIIDNKDVLLIKPFLNLSDDINKDQLKNYAQKQIKTVENNLSNDNEYNHAALNNSQRQAIKHALENRLTLIQGPPGTGKTETSAWIIHLWLKTFFREGQPILICAETHQAVDNLTRRLLQYQQYRLIRYGEPRTVASDLHKYTMPTQIELLRREKQRSNVNPTENRTLFGPGKPKEIREIISKCQILCMTCSGVGILEPSLKFPFILIDEASQVTEPNILIPLVRITDQIVLVGDQKQLPPIIKMAEAKPLLERSFFQRLLENLNINSIMLDTQYRMHPALIDFPSKVFYNDLLKTGIKPEQRPTPQEINFINKQIPLMFVDVDEGYERIHGSNIFNKEEVELVCKTIQTLLPTRQPNLLPMDIGVITPYARQVKEIVERLSTMKVPKGVEIRTVDGFQGREKNVILISLVRSNEDSEIGFLTNEQRMNVLLTRAKCAMIVFGNKRTLMSSDVWKLWIEGVPNVTSARFLNECLTKQNQITDQHQSSSTKEARSCTNKNKPSNYRKTYSK</sequence>
<evidence type="ECO:0000256" key="5">
    <source>
        <dbReference type="SAM" id="Coils"/>
    </source>
</evidence>
<evidence type="ECO:0000259" key="7">
    <source>
        <dbReference type="PROSITE" id="PS50132"/>
    </source>
</evidence>
<dbReference type="InterPro" id="IPR003593">
    <property type="entry name" value="AAA+_ATPase"/>
</dbReference>
<dbReference type="Pfam" id="PF13086">
    <property type="entry name" value="AAA_11"/>
    <property type="match status" value="2"/>
</dbReference>
<dbReference type="Pfam" id="PF05183">
    <property type="entry name" value="RdRP"/>
    <property type="match status" value="1"/>
</dbReference>
<evidence type="ECO:0000256" key="2">
    <source>
        <dbReference type="ARBA" id="ARBA00022801"/>
    </source>
</evidence>
<evidence type="ECO:0000256" key="6">
    <source>
        <dbReference type="SAM" id="MobiDB-lite"/>
    </source>
</evidence>
<dbReference type="InterPro" id="IPR041677">
    <property type="entry name" value="DNA2/NAM7_AAA_11"/>
</dbReference>
<dbReference type="GO" id="GO:0031380">
    <property type="term" value="C:nuclear RNA-directed RNA polymerase complex"/>
    <property type="evidence" value="ECO:0007669"/>
    <property type="project" value="TreeGrafter"/>
</dbReference>
<dbReference type="PANTHER" id="PTHR23079">
    <property type="entry name" value="RNA-DEPENDENT RNA POLYMERASE"/>
    <property type="match status" value="1"/>
</dbReference>
<dbReference type="Proteomes" id="UP000663862">
    <property type="component" value="Unassembled WGS sequence"/>
</dbReference>
<feature type="coiled-coil region" evidence="5">
    <location>
        <begin position="1141"/>
        <end position="1179"/>
    </location>
</feature>